<proteinExistence type="predicted"/>
<evidence type="ECO:0000313" key="1">
    <source>
        <dbReference type="EMBL" id="BAW27533.1"/>
    </source>
</evidence>
<gene>
    <name evidence="1" type="ORF">KF715C_pC1000</name>
</gene>
<keyword evidence="1" id="KW-0614">Plasmid</keyword>
<name>A0A1L7NQ12_PSEPU</name>
<evidence type="ECO:0000313" key="2">
    <source>
        <dbReference type="Proteomes" id="UP000218731"/>
    </source>
</evidence>
<dbReference type="AlphaFoldDB" id="A0A1L7NQ12"/>
<geneLocation type="plasmid" evidence="2">
    <name>pkf715c dna</name>
</geneLocation>
<sequence length="86" mass="10076">MSERDFKFAQDCLAEELSKFNEAWEVVRTDIHCRDCGAYQSVIDAGQPFAHAYAGCSNHRDFARHPWDELRRTLERLPDLIRHTPK</sequence>
<reference evidence="1 2" key="1">
    <citation type="submission" date="2015-11" db="EMBL/GenBank/DDBJ databases">
        <title>Complete genome sequencing of a biphenyl-degrading bacterium, Pseudomonas putida KF715 (=NBRC110667).</title>
        <authorList>
            <person name="Suenaga H."/>
            <person name="Fujihara N."/>
            <person name="Watanabe T."/>
            <person name="Hirose J."/>
            <person name="Kimura N."/>
            <person name="Yamazoe A."/>
            <person name="Hosoyama A."/>
            <person name="Shimodaira J."/>
            <person name="Furukawa K."/>
        </authorList>
    </citation>
    <scope>NUCLEOTIDE SEQUENCE [LARGE SCALE GENOMIC DNA]</scope>
    <source>
        <strain evidence="1 2">KF715</strain>
        <plasmid evidence="2">Plasmid pkf715c dna</plasmid>
    </source>
</reference>
<dbReference type="RefSeq" id="WP_096427244.1">
    <property type="nucleotide sequence ID" value="NZ_AP015032.1"/>
</dbReference>
<organism evidence="1 2">
    <name type="scientific">Pseudomonas putida</name>
    <name type="common">Arthrobacter siderocapsulatus</name>
    <dbReference type="NCBI Taxonomy" id="303"/>
    <lineage>
        <taxon>Bacteria</taxon>
        <taxon>Pseudomonadati</taxon>
        <taxon>Pseudomonadota</taxon>
        <taxon>Gammaproteobacteria</taxon>
        <taxon>Pseudomonadales</taxon>
        <taxon>Pseudomonadaceae</taxon>
        <taxon>Pseudomonas</taxon>
    </lineage>
</organism>
<dbReference type="Proteomes" id="UP000218731">
    <property type="component" value="Plasmid pKF715C"/>
</dbReference>
<accession>A0A1L7NQ12</accession>
<dbReference type="EMBL" id="AP015032">
    <property type="protein sequence ID" value="BAW27533.1"/>
    <property type="molecule type" value="Genomic_DNA"/>
</dbReference>
<protein>
    <submittedName>
        <fullName evidence="1">Uncharacterized protein</fullName>
    </submittedName>
</protein>